<feature type="non-terminal residue" evidence="2">
    <location>
        <position position="84"/>
    </location>
</feature>
<dbReference type="AlphaFoldDB" id="A0A9N9ELI6"/>
<gene>
    <name evidence="2" type="ORF">DERYTH_LOCUS11682</name>
</gene>
<keyword evidence="1" id="KW-0732">Signal</keyword>
<keyword evidence="3" id="KW-1185">Reference proteome</keyword>
<comment type="caution">
    <text evidence="2">The sequence shown here is derived from an EMBL/GenBank/DDBJ whole genome shotgun (WGS) entry which is preliminary data.</text>
</comment>
<sequence length="84" mass="9109">MRYTFTIIVIIFVLVLSTAWIPVTDASCQAGVRTDSESCEAGELCGLIKPGSRDCKEGLCVQGRCQLKLRTGCVVGGLLNNWDK</sequence>
<evidence type="ECO:0000313" key="3">
    <source>
        <dbReference type="Proteomes" id="UP000789405"/>
    </source>
</evidence>
<organism evidence="2 3">
    <name type="scientific">Dentiscutata erythropus</name>
    <dbReference type="NCBI Taxonomy" id="1348616"/>
    <lineage>
        <taxon>Eukaryota</taxon>
        <taxon>Fungi</taxon>
        <taxon>Fungi incertae sedis</taxon>
        <taxon>Mucoromycota</taxon>
        <taxon>Glomeromycotina</taxon>
        <taxon>Glomeromycetes</taxon>
        <taxon>Diversisporales</taxon>
        <taxon>Gigasporaceae</taxon>
        <taxon>Dentiscutata</taxon>
    </lineage>
</organism>
<reference evidence="2" key="1">
    <citation type="submission" date="2021-06" db="EMBL/GenBank/DDBJ databases">
        <authorList>
            <person name="Kallberg Y."/>
            <person name="Tangrot J."/>
            <person name="Rosling A."/>
        </authorList>
    </citation>
    <scope>NUCLEOTIDE SEQUENCE</scope>
    <source>
        <strain evidence="2">MA453B</strain>
    </source>
</reference>
<feature type="signal peptide" evidence="1">
    <location>
        <begin position="1"/>
        <end position="26"/>
    </location>
</feature>
<evidence type="ECO:0000313" key="2">
    <source>
        <dbReference type="EMBL" id="CAG8678926.1"/>
    </source>
</evidence>
<name>A0A9N9ELI6_9GLOM</name>
<dbReference type="EMBL" id="CAJVPY010007329">
    <property type="protein sequence ID" value="CAG8678926.1"/>
    <property type="molecule type" value="Genomic_DNA"/>
</dbReference>
<feature type="chain" id="PRO_5040387881" evidence="1">
    <location>
        <begin position="27"/>
        <end position="84"/>
    </location>
</feature>
<accession>A0A9N9ELI6</accession>
<evidence type="ECO:0000256" key="1">
    <source>
        <dbReference type="SAM" id="SignalP"/>
    </source>
</evidence>
<proteinExistence type="predicted"/>
<dbReference type="Proteomes" id="UP000789405">
    <property type="component" value="Unassembled WGS sequence"/>
</dbReference>
<protein>
    <submittedName>
        <fullName evidence="2">7890_t:CDS:1</fullName>
    </submittedName>
</protein>